<dbReference type="PANTHER" id="PTHR32208:SF105">
    <property type="entry name" value="COPPER RADICAL OXIDASE"/>
    <property type="match status" value="1"/>
</dbReference>
<keyword evidence="5" id="KW-1185">Reference proteome</keyword>
<dbReference type="KEGG" id="ela:UCREL1_3057"/>
<dbReference type="PANTHER" id="PTHR32208">
    <property type="entry name" value="SECRETED PROTEIN-RELATED"/>
    <property type="match status" value="1"/>
</dbReference>
<dbReference type="Pfam" id="PF07250">
    <property type="entry name" value="Glyoxal_oxid_N"/>
    <property type="match status" value="1"/>
</dbReference>
<feature type="compositionally biased region" description="Low complexity" evidence="2">
    <location>
        <begin position="108"/>
        <end position="127"/>
    </location>
</feature>
<dbReference type="AlphaFoldDB" id="M7TTB6"/>
<organism evidence="4 5">
    <name type="scientific">Eutypa lata (strain UCR-EL1)</name>
    <name type="common">Grapevine dieback disease fungus</name>
    <name type="synonym">Eutypa armeniacae</name>
    <dbReference type="NCBI Taxonomy" id="1287681"/>
    <lineage>
        <taxon>Eukaryota</taxon>
        <taxon>Fungi</taxon>
        <taxon>Dikarya</taxon>
        <taxon>Ascomycota</taxon>
        <taxon>Pezizomycotina</taxon>
        <taxon>Sordariomycetes</taxon>
        <taxon>Xylariomycetidae</taxon>
        <taxon>Xylariales</taxon>
        <taxon>Diatrypaceae</taxon>
        <taxon>Eutypa</taxon>
    </lineage>
</organism>
<dbReference type="InterPro" id="IPR014756">
    <property type="entry name" value="Ig_E-set"/>
</dbReference>
<dbReference type="CDD" id="cd02851">
    <property type="entry name" value="E_set_GO_C"/>
    <property type="match status" value="1"/>
</dbReference>
<feature type="region of interest" description="Disordered" evidence="2">
    <location>
        <begin position="106"/>
        <end position="127"/>
    </location>
</feature>
<dbReference type="InterPro" id="IPR013783">
    <property type="entry name" value="Ig-like_fold"/>
</dbReference>
<dbReference type="Gene3D" id="2.60.40.10">
    <property type="entry name" value="Immunoglobulins"/>
    <property type="match status" value="1"/>
</dbReference>
<dbReference type="SUPFAM" id="SSF81296">
    <property type="entry name" value="E set domains"/>
    <property type="match status" value="1"/>
</dbReference>
<dbReference type="SUPFAM" id="SSF50965">
    <property type="entry name" value="Galactose oxidase, central domain"/>
    <property type="match status" value="1"/>
</dbReference>
<dbReference type="Proteomes" id="UP000012174">
    <property type="component" value="Unassembled WGS sequence"/>
</dbReference>
<feature type="domain" description="WSC" evidence="3">
    <location>
        <begin position="246"/>
        <end position="343"/>
    </location>
</feature>
<dbReference type="eggNOG" id="KOG4157">
    <property type="taxonomic scope" value="Eukaryota"/>
</dbReference>
<dbReference type="STRING" id="1287681.M7TTB6"/>
<accession>M7TTB6</accession>
<dbReference type="InterPro" id="IPR037293">
    <property type="entry name" value="Gal_Oxidase_central_sf"/>
</dbReference>
<keyword evidence="1" id="KW-0732">Signal</keyword>
<feature type="domain" description="WSC" evidence="3">
    <location>
        <begin position="133"/>
        <end position="228"/>
    </location>
</feature>
<dbReference type="HOGENOM" id="CLU_003527_1_0_1"/>
<name>M7TTB6_EUTLA</name>
<dbReference type="OrthoDB" id="2019572at2759"/>
<dbReference type="InterPro" id="IPR011043">
    <property type="entry name" value="Gal_Oxase/kelch_b-propeller"/>
</dbReference>
<dbReference type="Gene3D" id="2.130.10.80">
    <property type="entry name" value="Galactose oxidase/kelch, beta-propeller"/>
    <property type="match status" value="1"/>
</dbReference>
<feature type="domain" description="WSC" evidence="3">
    <location>
        <begin position="14"/>
        <end position="107"/>
    </location>
</feature>
<protein>
    <submittedName>
        <fullName evidence="4">Putative copper radical oxidase protein</fullName>
    </submittedName>
</protein>
<dbReference type="OMA" id="WYPSAMI"/>
<evidence type="ECO:0000256" key="2">
    <source>
        <dbReference type="SAM" id="MobiDB-lite"/>
    </source>
</evidence>
<dbReference type="InterPro" id="IPR015202">
    <property type="entry name" value="GO-like_E_set"/>
</dbReference>
<gene>
    <name evidence="4" type="ORF">UCREL1_3057</name>
</gene>
<reference evidence="5" key="1">
    <citation type="journal article" date="2013" name="Genome Announc.">
        <title>Draft genome sequence of the grapevine dieback fungus Eutypa lata UCR-EL1.</title>
        <authorList>
            <person name="Blanco-Ulate B."/>
            <person name="Rolshausen P.E."/>
            <person name="Cantu D."/>
        </authorList>
    </citation>
    <scope>NUCLEOTIDE SEQUENCE [LARGE SCALE GENOMIC DNA]</scope>
    <source>
        <strain evidence="5">UCR-EL1</strain>
    </source>
</reference>
<proteinExistence type="predicted"/>
<dbReference type="SMART" id="SM00321">
    <property type="entry name" value="WSC"/>
    <property type="match status" value="3"/>
</dbReference>
<dbReference type="EMBL" id="KB705996">
    <property type="protein sequence ID" value="EMR69915.1"/>
    <property type="molecule type" value="Genomic_DNA"/>
</dbReference>
<dbReference type="InterPro" id="IPR009880">
    <property type="entry name" value="Glyoxal_oxidase_N"/>
</dbReference>
<dbReference type="PROSITE" id="PS51212">
    <property type="entry name" value="WSC"/>
    <property type="match status" value="3"/>
</dbReference>
<evidence type="ECO:0000313" key="4">
    <source>
        <dbReference type="EMBL" id="EMR69915.1"/>
    </source>
</evidence>
<evidence type="ECO:0000259" key="3">
    <source>
        <dbReference type="PROSITE" id="PS51212"/>
    </source>
</evidence>
<evidence type="ECO:0000256" key="1">
    <source>
        <dbReference type="ARBA" id="ARBA00022729"/>
    </source>
</evidence>
<sequence length="864" mass="92015">MEAIRHKSPDSVGNYTWYGCETEATNVRALKLFNTDDDAMTLEMCRAFCDSKGTIFFGVEYGRECYCGNKFEKGSVDSPSSDCSMPCAGDATNFCGNGNRLSVYLKDGASAPSPSPTSSSGGSLPAATGFPEGWTNQGCWQDGPNGRIMPTYQAPDDSDLTQQKCAQLCFDQGYSVSGTEYYDQCFCSNAIYNGGVASPDDSNCATPCAGDGDQMCGGAGYLTIYSEGIPQTFEPPTPQTGGLNGTWTYQGCFDDNLNNLRTLPWALYFPDTNSAELCLGLCAQFGYTAAGMEYGEECYCGDPIDVDSAGATKHPDSDCNIACSGNASSICGGGSRLSMYYWTGQTPLYVFHYPTGVAAGQYSNFIGGVVTPLMTMESITGKITFLEKYGTGPANSTGAYELDPSLTGDFDAAWREMHVKTDIFCSAGLILPDKGGRQLTVGGWSLDSTFGIRLYWPDGSAGVPGVNDWEEDNANLRLQQGRWYPSAMVMTNGSILVVGGEIGSNDRPVPTLEILPPTGTAPLYMEWLERTDPNNLYPFLCTLPSGGIFVQYWNEARILDEVTFATIKTLPNAPGAVTDSMAGRTYPLEGTSVLLPQHAPYSDPLGILICGGATTGHAALDNCVSIEPDAANPTWTLERMPSKRVISCMAPLPDGTYLILNGAHMGVAGFGLADDPNYNAVLYDPARPVGQRMSVMANTTVARLYHSESITLLDGRVLVTGSDPEDGKHPQEIRVEVFTPPYLLNGAPRPSFTIQDKDWAHGHTASFTLGAAAPAGAILRVSLLGAVSSTHGNSMGARTLFPAFTCQGTACTVTAPPNAYVAPPGWYQIFVVQNGVPAVGTYVRIGGDPASLGNWPEGFHLPGV</sequence>
<evidence type="ECO:0000313" key="5">
    <source>
        <dbReference type="Proteomes" id="UP000012174"/>
    </source>
</evidence>
<dbReference type="Pfam" id="PF09118">
    <property type="entry name" value="GO-like_E_set"/>
    <property type="match status" value="1"/>
</dbReference>
<dbReference type="Pfam" id="PF01822">
    <property type="entry name" value="WSC"/>
    <property type="match status" value="3"/>
</dbReference>
<dbReference type="InterPro" id="IPR002889">
    <property type="entry name" value="WSC_carb-bd"/>
</dbReference>